<name>A0A3G9GBT1_9CAUL</name>
<dbReference type="EMBL" id="AP018828">
    <property type="protein sequence ID" value="BBF82028.1"/>
    <property type="molecule type" value="Genomic_DNA"/>
</dbReference>
<evidence type="ECO:0000313" key="1">
    <source>
        <dbReference type="EMBL" id="BBF82028.1"/>
    </source>
</evidence>
<proteinExistence type="predicted"/>
<reference evidence="2" key="2">
    <citation type="journal article" date="2017" name="Plant Physiol. Biochem.">
        <title>Differential oxidative and antioxidative response of duckweed Lemna minor toward plant growth promoting/inhibiting bacteria.</title>
        <authorList>
            <person name="Ishizawa H."/>
            <person name="Kuroda M."/>
            <person name="Morikawa M."/>
            <person name="Ike M."/>
        </authorList>
    </citation>
    <scope>NUCLEOTIDE SEQUENCE [LARGE SCALE GENOMIC DNA]</scope>
    <source>
        <strain evidence="2">M6</strain>
    </source>
</reference>
<gene>
    <name evidence="1" type="ORF">EM6_2648</name>
</gene>
<accession>A0A3G9GBT1</accession>
<sequence>MKEIVPLSDSTIYEMERKGISAGAKTYHGSGGIVSLRVV</sequence>
<protein>
    <submittedName>
        <fullName evidence="1">Uncharacterized protein</fullName>
    </submittedName>
</protein>
<evidence type="ECO:0000313" key="2">
    <source>
        <dbReference type="Proteomes" id="UP000278756"/>
    </source>
</evidence>
<organism evidence="1 2">
    <name type="scientific">Asticcacaulis excentricus</name>
    <dbReference type="NCBI Taxonomy" id="78587"/>
    <lineage>
        <taxon>Bacteria</taxon>
        <taxon>Pseudomonadati</taxon>
        <taxon>Pseudomonadota</taxon>
        <taxon>Alphaproteobacteria</taxon>
        <taxon>Caulobacterales</taxon>
        <taxon>Caulobacteraceae</taxon>
        <taxon>Asticcacaulis</taxon>
    </lineage>
</organism>
<dbReference type="AlphaFoldDB" id="A0A3G9GBT1"/>
<reference evidence="2" key="1">
    <citation type="journal article" date="2017" name="Biotechnol. Biofuels">
        <title>Evaluation of environmental bacterial communities as a factor affecting the growth of duckweed Lemna minor.</title>
        <authorList>
            <person name="Ishizawa H."/>
            <person name="Kuroda M."/>
            <person name="Morikawa M."/>
            <person name="Ike M."/>
        </authorList>
    </citation>
    <scope>NUCLEOTIDE SEQUENCE [LARGE SCALE GENOMIC DNA]</scope>
    <source>
        <strain evidence="2">M6</strain>
    </source>
</reference>
<dbReference type="Proteomes" id="UP000278756">
    <property type="component" value="Chromosome 2"/>
</dbReference>